<keyword evidence="1" id="KW-1133">Transmembrane helix</keyword>
<dbReference type="Proteomes" id="UP000291981">
    <property type="component" value="Unassembled WGS sequence"/>
</dbReference>
<organism evidence="3 4">
    <name type="scientific">Flagellimonas allohymeniacidonis</name>
    <dbReference type="NCBI Taxonomy" id="2517819"/>
    <lineage>
        <taxon>Bacteria</taxon>
        <taxon>Pseudomonadati</taxon>
        <taxon>Bacteroidota</taxon>
        <taxon>Flavobacteriia</taxon>
        <taxon>Flavobacteriales</taxon>
        <taxon>Flavobacteriaceae</taxon>
        <taxon>Flagellimonas</taxon>
    </lineage>
</organism>
<keyword evidence="1" id="KW-0812">Transmembrane</keyword>
<keyword evidence="1" id="KW-0472">Membrane</keyword>
<accession>A0A4Q8QKP4</accession>
<evidence type="ECO:0000256" key="2">
    <source>
        <dbReference type="SAM" id="SignalP"/>
    </source>
</evidence>
<dbReference type="OrthoDB" id="1172790at2"/>
<dbReference type="RefSeq" id="WP_130609551.1">
    <property type="nucleotide sequence ID" value="NZ_SGIU01000001.1"/>
</dbReference>
<protein>
    <recommendedName>
        <fullName evidence="5">Polymer-forming cytoskeletal protein</fullName>
    </recommendedName>
</protein>
<comment type="caution">
    <text evidence="3">The sequence shown here is derived from an EMBL/GenBank/DDBJ whole genome shotgun (WGS) entry which is preliminary data.</text>
</comment>
<sequence>MKKLATLLLVLSSALSFGQNEESKEILIDKAQADDTYVAGETIKVNAPVQGDLVMAGASLSVKDRIDGDLTAAGGEISVEGPIADDVRVAGGRITIDSEIGDDLVVFGGEIILTENALINGKLVCHGGDVTVNGEVIEGLKISGGDVSIDGTIRGPSKIAGEDLTLGTNAKFHKDVEYWDSGGEINFNNALVNANAQFNEDLEEESQISAIVLGISSVKKWVIYIFSSFLAILFFHALFRNAFASAVEGLEDNWLKSFGFGLIYLIGIPVAILITFFITIGIKLGLFAAAVFVFSLVFGQVVAAILMAYYLRNSKDKDWGFWPVTFVALGFAILLRLVAMIPYAGIALAVIILSVTYGALTLQVFRAKKQRIAS</sequence>
<reference evidence="3 4" key="1">
    <citation type="submission" date="2019-02" db="EMBL/GenBank/DDBJ databases">
        <title>Draft genome sequence of Muricauda sp. 176CP4-71.</title>
        <authorList>
            <person name="Park J.-S."/>
        </authorList>
    </citation>
    <scope>NUCLEOTIDE SEQUENCE [LARGE SCALE GENOMIC DNA]</scope>
    <source>
        <strain evidence="3 4">176CP4-71</strain>
    </source>
</reference>
<feature type="transmembrane region" description="Helical" evidence="1">
    <location>
        <begin position="286"/>
        <end position="309"/>
    </location>
</feature>
<proteinExistence type="predicted"/>
<feature type="transmembrane region" description="Helical" evidence="1">
    <location>
        <begin position="221"/>
        <end position="239"/>
    </location>
</feature>
<feature type="transmembrane region" description="Helical" evidence="1">
    <location>
        <begin position="345"/>
        <end position="365"/>
    </location>
</feature>
<keyword evidence="2" id="KW-0732">Signal</keyword>
<keyword evidence="4" id="KW-1185">Reference proteome</keyword>
<evidence type="ECO:0000313" key="4">
    <source>
        <dbReference type="Proteomes" id="UP000291981"/>
    </source>
</evidence>
<name>A0A4Q8QKP4_9FLAO</name>
<evidence type="ECO:0008006" key="5">
    <source>
        <dbReference type="Google" id="ProtNLM"/>
    </source>
</evidence>
<feature type="transmembrane region" description="Helical" evidence="1">
    <location>
        <begin position="260"/>
        <end position="280"/>
    </location>
</feature>
<feature type="chain" id="PRO_5020273622" description="Polymer-forming cytoskeletal protein" evidence="2">
    <location>
        <begin position="19"/>
        <end position="374"/>
    </location>
</feature>
<feature type="transmembrane region" description="Helical" evidence="1">
    <location>
        <begin position="321"/>
        <end position="339"/>
    </location>
</feature>
<gene>
    <name evidence="3" type="ORF">EW142_03185</name>
</gene>
<evidence type="ECO:0000313" key="3">
    <source>
        <dbReference type="EMBL" id="TAI48816.1"/>
    </source>
</evidence>
<dbReference type="AlphaFoldDB" id="A0A4Q8QKP4"/>
<evidence type="ECO:0000256" key="1">
    <source>
        <dbReference type="SAM" id="Phobius"/>
    </source>
</evidence>
<dbReference type="EMBL" id="SGIU01000001">
    <property type="protein sequence ID" value="TAI48816.1"/>
    <property type="molecule type" value="Genomic_DNA"/>
</dbReference>
<feature type="signal peptide" evidence="2">
    <location>
        <begin position="1"/>
        <end position="18"/>
    </location>
</feature>